<gene>
    <name evidence="6 8" type="primary">leuC</name>
    <name evidence="8" type="ORF">VLY81_04180</name>
</gene>
<dbReference type="PANTHER" id="PTHR43822:SF16">
    <property type="entry name" value="3-ISOPROPYLMALATE DEHYDRATASE LARGE SUBUNIT 2"/>
    <property type="match status" value="1"/>
</dbReference>
<comment type="pathway">
    <text evidence="6">Amino-acid biosynthesis; L-leucine biosynthesis; L-leucine from 3-methyl-2-oxobutanoate: step 2/4.</text>
</comment>
<evidence type="ECO:0000256" key="5">
    <source>
        <dbReference type="ARBA" id="ARBA00023239"/>
    </source>
</evidence>
<dbReference type="PROSITE" id="PS00450">
    <property type="entry name" value="ACONITASE_1"/>
    <property type="match status" value="1"/>
</dbReference>
<dbReference type="CDD" id="cd01583">
    <property type="entry name" value="IPMI"/>
    <property type="match status" value="1"/>
</dbReference>
<dbReference type="EMBL" id="CP141614">
    <property type="protein sequence ID" value="WRP15369.1"/>
    <property type="molecule type" value="Genomic_DNA"/>
</dbReference>
<keyword evidence="4 6" id="KW-0411">Iron-sulfur</keyword>
<sequence length="437" mass="47123">MGMTLVEKILADHSGRREVRAGDIVSARVDMILANDVTAPLSIREFRKMGATRVFDPEAIAMVPSHFAPSPSIQAAAQIQAMREFSREQGLPYFFEIGRMGIEHVLLPEEGLVVPGDVVIGADSHTCTNGALGAFATGMGSTDIAAAMALGETWLRVPETLRIVYYGAMKPWVTPKDLILYTIGKIGVAGALYQALEYTGETVRSISMEGRFTMANMAIEAGAKTGIFEADEVTLAWEEGRARRPPRVYRGDPDATYAGTVEIDVRQVQPQVAFPHLPEKTRPVSEAASMDLRIDQAFIGSCTNGRLEDLRLAARVLRGRKVHPDVRLIVIPASQRVYRQALAEGLLDVFVEAGGAVSTPTCGPCLGAHMGVLARGERAISSSNRNFRGRMGHRESEVYLASPAVVAASAVLGRIASPEELGLDETAFFETVGVRAS</sequence>
<evidence type="ECO:0000256" key="1">
    <source>
        <dbReference type="ARBA" id="ARBA00022485"/>
    </source>
</evidence>
<keyword evidence="6" id="KW-0028">Amino-acid biosynthesis</keyword>
<feature type="binding site" evidence="6">
    <location>
        <position position="302"/>
    </location>
    <ligand>
        <name>[4Fe-4S] cluster</name>
        <dbReference type="ChEBI" id="CHEBI:49883"/>
    </ligand>
</feature>
<comment type="subunit">
    <text evidence="6">Heterodimer of LeuC and LeuD.</text>
</comment>
<comment type="catalytic activity">
    <reaction evidence="6">
        <text>(2R,3S)-3-isopropylmalate = (2S)-2-isopropylmalate</text>
        <dbReference type="Rhea" id="RHEA:32287"/>
        <dbReference type="ChEBI" id="CHEBI:1178"/>
        <dbReference type="ChEBI" id="CHEBI:35121"/>
        <dbReference type="EC" id="4.2.1.33"/>
    </reaction>
</comment>
<evidence type="ECO:0000256" key="4">
    <source>
        <dbReference type="ARBA" id="ARBA00023014"/>
    </source>
</evidence>
<dbReference type="InterPro" id="IPR036008">
    <property type="entry name" value="Aconitase_4Fe-4S_dom"/>
</dbReference>
<keyword evidence="2 6" id="KW-0479">Metal-binding</keyword>
<dbReference type="PANTHER" id="PTHR43822">
    <property type="entry name" value="HOMOACONITASE, MITOCHONDRIAL-RELATED"/>
    <property type="match status" value="1"/>
</dbReference>
<dbReference type="PRINTS" id="PR00415">
    <property type="entry name" value="ACONITASE"/>
</dbReference>
<dbReference type="PROSITE" id="PS01244">
    <property type="entry name" value="ACONITASE_2"/>
    <property type="match status" value="1"/>
</dbReference>
<organism evidence="8 9">
    <name type="scientific">Geochorda subterranea</name>
    <dbReference type="NCBI Taxonomy" id="3109564"/>
    <lineage>
        <taxon>Bacteria</taxon>
        <taxon>Bacillati</taxon>
        <taxon>Bacillota</taxon>
        <taxon>Limnochordia</taxon>
        <taxon>Limnochordales</taxon>
        <taxon>Geochordaceae</taxon>
        <taxon>Geochorda</taxon>
    </lineage>
</organism>
<dbReference type="InterPro" id="IPR006251">
    <property type="entry name" value="Homoacnase/IPMdehydase_lsu"/>
</dbReference>
<dbReference type="HAMAP" id="MF_01027">
    <property type="entry name" value="LeuC_type2"/>
    <property type="match status" value="1"/>
</dbReference>
<dbReference type="InterPro" id="IPR001030">
    <property type="entry name" value="Acoase/IPM_deHydtase_lsu_aba"/>
</dbReference>
<keyword evidence="5 6" id="KW-0456">Lyase</keyword>
<evidence type="ECO:0000256" key="6">
    <source>
        <dbReference type="HAMAP-Rule" id="MF_01027"/>
    </source>
</evidence>
<evidence type="ECO:0000313" key="9">
    <source>
        <dbReference type="Proteomes" id="UP001333102"/>
    </source>
</evidence>
<dbReference type="NCBIfam" id="TIGR02083">
    <property type="entry name" value="LEU2"/>
    <property type="match status" value="1"/>
</dbReference>
<feature type="binding site" evidence="6">
    <location>
        <position position="362"/>
    </location>
    <ligand>
        <name>[4Fe-4S] cluster</name>
        <dbReference type="ChEBI" id="CHEBI:49883"/>
    </ligand>
</feature>
<dbReference type="NCBIfam" id="NF001614">
    <property type="entry name" value="PRK00402.1"/>
    <property type="match status" value="1"/>
</dbReference>
<comment type="cofactor">
    <cofactor evidence="6">
        <name>[4Fe-4S] cluster</name>
        <dbReference type="ChEBI" id="CHEBI:49883"/>
    </cofactor>
    <text evidence="6">Binds 1 [4Fe-4S] cluster per subunit.</text>
</comment>
<accession>A0ABZ1BRE1</accession>
<dbReference type="GO" id="GO:0003861">
    <property type="term" value="F:3-isopropylmalate dehydratase activity"/>
    <property type="evidence" value="ECO:0007669"/>
    <property type="project" value="UniProtKB-EC"/>
</dbReference>
<evidence type="ECO:0000256" key="2">
    <source>
        <dbReference type="ARBA" id="ARBA00022723"/>
    </source>
</evidence>
<dbReference type="EC" id="4.2.1.33" evidence="6"/>
<keyword evidence="6" id="KW-0432">Leucine biosynthesis</keyword>
<dbReference type="Gene3D" id="3.30.499.10">
    <property type="entry name" value="Aconitase, domain 3"/>
    <property type="match status" value="2"/>
</dbReference>
<comment type="similarity">
    <text evidence="6">Belongs to the aconitase/IPM isomerase family. LeuC type 2 subfamily.</text>
</comment>
<dbReference type="InterPro" id="IPR015931">
    <property type="entry name" value="Acnase/IPM_dHydase_lsu_aba_1/3"/>
</dbReference>
<evidence type="ECO:0000259" key="7">
    <source>
        <dbReference type="Pfam" id="PF00330"/>
    </source>
</evidence>
<dbReference type="RefSeq" id="WP_324669772.1">
    <property type="nucleotide sequence ID" value="NZ_CP141614.1"/>
</dbReference>
<name>A0ABZ1BRE1_9FIRM</name>
<reference evidence="9" key="1">
    <citation type="submission" date="2023-12" db="EMBL/GenBank/DDBJ databases">
        <title>Novel isolates from deep terrestrial aquifers shed light on the physiology and ecology of the class Limnochordia.</title>
        <authorList>
            <person name="Karnachuk O.V."/>
            <person name="Lukina A.P."/>
            <person name="Avakyan M.R."/>
            <person name="Kadnikov V."/>
            <person name="Begmatov S."/>
            <person name="Beletsky A.V."/>
            <person name="Mardanov A.V."/>
            <person name="Ravin N.V."/>
        </authorList>
    </citation>
    <scope>NUCLEOTIDE SEQUENCE [LARGE SCALE GENOMIC DNA]</scope>
    <source>
        <strain evidence="9">LN</strain>
    </source>
</reference>
<dbReference type="InterPro" id="IPR011823">
    <property type="entry name" value="IsopropMal_deHydtase_lsu_bac"/>
</dbReference>
<dbReference type="InterPro" id="IPR050067">
    <property type="entry name" value="IPM_dehydratase_rel_enz"/>
</dbReference>
<feature type="binding site" evidence="6">
    <location>
        <position position="365"/>
    </location>
    <ligand>
        <name>[4Fe-4S] cluster</name>
        <dbReference type="ChEBI" id="CHEBI:49883"/>
    </ligand>
</feature>
<dbReference type="InterPro" id="IPR018136">
    <property type="entry name" value="Aconitase_4Fe-4S_BS"/>
</dbReference>
<keyword evidence="3 6" id="KW-0408">Iron</keyword>
<comment type="function">
    <text evidence="6">Catalyzes the isomerization between 2-isopropylmalate and 3-isopropylmalate, via the formation of 2-isopropylmaleate.</text>
</comment>
<dbReference type="Proteomes" id="UP001333102">
    <property type="component" value="Chromosome"/>
</dbReference>
<dbReference type="InterPro" id="IPR011826">
    <property type="entry name" value="HAcnase/IPMdehydase_lsu_prok"/>
</dbReference>
<dbReference type="NCBIfam" id="TIGR01343">
    <property type="entry name" value="hacA_fam"/>
    <property type="match status" value="1"/>
</dbReference>
<keyword evidence="6" id="KW-0100">Branched-chain amino acid biosynthesis</keyword>
<dbReference type="NCBIfam" id="TIGR02086">
    <property type="entry name" value="IPMI_arch"/>
    <property type="match status" value="1"/>
</dbReference>
<dbReference type="Pfam" id="PF00330">
    <property type="entry name" value="Aconitase"/>
    <property type="match status" value="1"/>
</dbReference>
<keyword evidence="1 6" id="KW-0004">4Fe-4S</keyword>
<proteinExistence type="inferred from homology"/>
<dbReference type="InterPro" id="IPR033941">
    <property type="entry name" value="IPMI_cat"/>
</dbReference>
<evidence type="ECO:0000256" key="3">
    <source>
        <dbReference type="ARBA" id="ARBA00023004"/>
    </source>
</evidence>
<evidence type="ECO:0000313" key="8">
    <source>
        <dbReference type="EMBL" id="WRP15369.1"/>
    </source>
</evidence>
<feature type="domain" description="Aconitase/3-isopropylmalate dehydratase large subunit alpha/beta/alpha" evidence="7">
    <location>
        <begin position="7"/>
        <end position="413"/>
    </location>
</feature>
<keyword evidence="9" id="KW-1185">Reference proteome</keyword>
<protein>
    <recommendedName>
        <fullName evidence="6">3-isopropylmalate dehydratase large subunit</fullName>
        <ecNumber evidence="6">4.2.1.33</ecNumber>
    </recommendedName>
    <alternativeName>
        <fullName evidence="6">Alpha-IPM isomerase</fullName>
        <shortName evidence="6">IPMI</shortName>
    </alternativeName>
    <alternativeName>
        <fullName evidence="6">Isopropylmalate isomerase</fullName>
    </alternativeName>
</protein>
<dbReference type="SUPFAM" id="SSF53732">
    <property type="entry name" value="Aconitase iron-sulfur domain"/>
    <property type="match status" value="1"/>
</dbReference>